<dbReference type="eggNOG" id="COG0620">
    <property type="taxonomic scope" value="Bacteria"/>
</dbReference>
<accession>G0IZC5</accession>
<gene>
    <name evidence="1" type="ordered locus">Cycma_0623</name>
</gene>
<keyword evidence="2" id="KW-1185">Reference proteome</keyword>
<dbReference type="STRING" id="880070.Cycma_0623"/>
<dbReference type="Gene3D" id="3.20.20.210">
    <property type="match status" value="1"/>
</dbReference>
<evidence type="ECO:0000313" key="2">
    <source>
        <dbReference type="Proteomes" id="UP000001635"/>
    </source>
</evidence>
<reference evidence="2" key="1">
    <citation type="submission" date="2011-07" db="EMBL/GenBank/DDBJ databases">
        <title>The complete genome of Cyclobacterium marinum DSM 745.</title>
        <authorList>
            <person name="Lucas S."/>
            <person name="Han J."/>
            <person name="Lapidus A."/>
            <person name="Bruce D."/>
            <person name="Goodwin L."/>
            <person name="Pitluck S."/>
            <person name="Peters L."/>
            <person name="Kyrpides N."/>
            <person name="Mavromatis K."/>
            <person name="Ivanova N."/>
            <person name="Ovchinnikova G."/>
            <person name="Chertkov O."/>
            <person name="Detter J.C."/>
            <person name="Tapia R."/>
            <person name="Han C."/>
            <person name="Land M."/>
            <person name="Hauser L."/>
            <person name="Markowitz V."/>
            <person name="Cheng J.-F."/>
            <person name="Hugenholtz P."/>
            <person name="Woyke T."/>
            <person name="Wu D."/>
            <person name="Tindall B."/>
            <person name="Schuetze A."/>
            <person name="Brambilla E."/>
            <person name="Klenk H.-P."/>
            <person name="Eisen J.A."/>
        </authorList>
    </citation>
    <scope>NUCLEOTIDE SEQUENCE [LARGE SCALE GENOMIC DNA]</scope>
    <source>
        <strain evidence="2">ATCC 25205 / DSM 745 / LMG 13164 / NCIMB 1802</strain>
    </source>
</reference>
<dbReference type="Proteomes" id="UP000001635">
    <property type="component" value="Chromosome"/>
</dbReference>
<dbReference type="KEGG" id="cmr:Cycma_0623"/>
<dbReference type="HOGENOM" id="CLU_744069_0_0_10"/>
<dbReference type="PANTHER" id="PTHR43844">
    <property type="entry name" value="METHIONINE SYNTHASE"/>
    <property type="match status" value="1"/>
</dbReference>
<dbReference type="AlphaFoldDB" id="G0IZC5"/>
<evidence type="ECO:0000313" key="1">
    <source>
        <dbReference type="EMBL" id="AEL24398.1"/>
    </source>
</evidence>
<dbReference type="InterPro" id="IPR038071">
    <property type="entry name" value="UROD/MetE-like_sf"/>
</dbReference>
<dbReference type="PANTHER" id="PTHR43844:SF2">
    <property type="entry name" value="SYNTHASE, VITAMIN-B12 INDEPENDENT, PUTATIVE (AFU_ORTHOLOGUE AFUA_3G12060)-RELATED"/>
    <property type="match status" value="1"/>
</dbReference>
<dbReference type="EMBL" id="CP002955">
    <property type="protein sequence ID" value="AEL24398.1"/>
    <property type="molecule type" value="Genomic_DNA"/>
</dbReference>
<name>G0IZC5_CYCMS</name>
<organism evidence="1 2">
    <name type="scientific">Cyclobacterium marinum (strain ATCC 25205 / DSM 745 / LMG 13164 / NCIMB 1802)</name>
    <name type="common">Flectobacillus marinus</name>
    <dbReference type="NCBI Taxonomy" id="880070"/>
    <lineage>
        <taxon>Bacteria</taxon>
        <taxon>Pseudomonadati</taxon>
        <taxon>Bacteroidota</taxon>
        <taxon>Cytophagia</taxon>
        <taxon>Cytophagales</taxon>
        <taxon>Cyclobacteriaceae</taxon>
        <taxon>Cyclobacterium</taxon>
    </lineage>
</organism>
<protein>
    <submittedName>
        <fullName evidence="1">Methionine synthase vitamin-B12 independent</fullName>
    </submittedName>
</protein>
<dbReference type="SUPFAM" id="SSF51726">
    <property type="entry name" value="UROD/MetE-like"/>
    <property type="match status" value="1"/>
</dbReference>
<sequence length="363" mass="39953">MINLDQMNTIPTESVGSVPRSQELQEAIVAFSEGNLSVRDINTYLDEAVKETVEALENTGSTIISDGEQAKTSFVTYPLDGLDNLAAGGINIPFEDGHSRQLPKLTKGPFYYSTFAGNYLPRARKFTKLPLKQAVISASALSLLYPQEGLADYSQSQFIEDLISQSEADIRSCFNNGAYHVQVDFTEARLSLKLDPSKTLLKQFIDLNNKVLSRFTYEERQRIGFHTCPGGDHDSTHSADVSYTELIPLFLSLNCGNFYMQMANEKDAPKALKMIGENLGANQRVYIGVIDVINEVVETPEMVCDRIMTAAEYIPVSQLGTTDDCGFSPFGDDIATSRETAFAKIAARVEGTKMASEKLMVSA</sequence>
<proteinExistence type="predicted"/>